<sequence length="50" mass="5530">AIQRFRGTGGVRIEDDVIINQTGTELMSIVPRTVEEIEEVMASGRDLEVV</sequence>
<feature type="non-terminal residue" evidence="3">
    <location>
        <position position="50"/>
    </location>
</feature>
<gene>
    <name evidence="3" type="ORF">AFUS01_LOCUS7552</name>
</gene>
<dbReference type="GO" id="GO:0008233">
    <property type="term" value="F:peptidase activity"/>
    <property type="evidence" value="ECO:0007669"/>
    <property type="project" value="TreeGrafter"/>
</dbReference>
<evidence type="ECO:0000256" key="1">
    <source>
        <dbReference type="ARBA" id="ARBA00022723"/>
    </source>
</evidence>
<name>A0A8J2K1U7_9HEXA</name>
<evidence type="ECO:0000313" key="3">
    <source>
        <dbReference type="EMBL" id="CAG7718133.1"/>
    </source>
</evidence>
<feature type="non-terminal residue" evidence="3">
    <location>
        <position position="1"/>
    </location>
</feature>
<evidence type="ECO:0000256" key="2">
    <source>
        <dbReference type="ARBA" id="ARBA00022801"/>
    </source>
</evidence>
<keyword evidence="4" id="KW-1185">Reference proteome</keyword>
<dbReference type="InterPro" id="IPR052433">
    <property type="entry name" value="X-Pro_dipept-like"/>
</dbReference>
<accession>A0A8J2K1U7</accession>
<dbReference type="AlphaFoldDB" id="A0A8J2K1U7"/>
<reference evidence="3" key="1">
    <citation type="submission" date="2021-06" db="EMBL/GenBank/DDBJ databases">
        <authorList>
            <person name="Hodson N. C."/>
            <person name="Mongue J. A."/>
            <person name="Jaron S. K."/>
        </authorList>
    </citation>
    <scope>NUCLEOTIDE SEQUENCE</scope>
</reference>
<comment type="caution">
    <text evidence="3">The sequence shown here is derived from an EMBL/GenBank/DDBJ whole genome shotgun (WGS) entry which is preliminary data.</text>
</comment>
<dbReference type="PANTHER" id="PTHR43226:SF1">
    <property type="entry name" value="XAA-PRO DIPEPTIDASE"/>
    <property type="match status" value="1"/>
</dbReference>
<proteinExistence type="predicted"/>
<organism evidence="3 4">
    <name type="scientific">Allacma fusca</name>
    <dbReference type="NCBI Taxonomy" id="39272"/>
    <lineage>
        <taxon>Eukaryota</taxon>
        <taxon>Metazoa</taxon>
        <taxon>Ecdysozoa</taxon>
        <taxon>Arthropoda</taxon>
        <taxon>Hexapoda</taxon>
        <taxon>Collembola</taxon>
        <taxon>Symphypleona</taxon>
        <taxon>Sminthuridae</taxon>
        <taxon>Allacma</taxon>
    </lineage>
</organism>
<dbReference type="OrthoDB" id="10261878at2759"/>
<dbReference type="PANTHER" id="PTHR43226">
    <property type="entry name" value="XAA-PRO AMINOPEPTIDASE 3"/>
    <property type="match status" value="1"/>
</dbReference>
<dbReference type="EMBL" id="CAJVCH010051135">
    <property type="protein sequence ID" value="CAG7718133.1"/>
    <property type="molecule type" value="Genomic_DNA"/>
</dbReference>
<keyword evidence="2" id="KW-0378">Hydrolase</keyword>
<keyword evidence="1" id="KW-0479">Metal-binding</keyword>
<dbReference type="Proteomes" id="UP000708208">
    <property type="component" value="Unassembled WGS sequence"/>
</dbReference>
<protein>
    <submittedName>
        <fullName evidence="3">Uncharacterized protein</fullName>
    </submittedName>
</protein>
<evidence type="ECO:0000313" key="4">
    <source>
        <dbReference type="Proteomes" id="UP000708208"/>
    </source>
</evidence>
<dbReference type="GO" id="GO:0006508">
    <property type="term" value="P:proteolysis"/>
    <property type="evidence" value="ECO:0007669"/>
    <property type="project" value="TreeGrafter"/>
</dbReference>
<dbReference type="GO" id="GO:0046872">
    <property type="term" value="F:metal ion binding"/>
    <property type="evidence" value="ECO:0007669"/>
    <property type="project" value="UniProtKB-KW"/>
</dbReference>